<dbReference type="SUPFAM" id="SSF51430">
    <property type="entry name" value="NAD(P)-linked oxidoreductase"/>
    <property type="match status" value="1"/>
</dbReference>
<keyword evidence="1" id="KW-0560">Oxidoreductase</keyword>
<dbReference type="AlphaFoldDB" id="A0AAJ1X0Y3"/>
<evidence type="ECO:0000313" key="3">
    <source>
        <dbReference type="EMBL" id="MDQ1102849.1"/>
    </source>
</evidence>
<evidence type="ECO:0000256" key="1">
    <source>
        <dbReference type="ARBA" id="ARBA00023002"/>
    </source>
</evidence>
<dbReference type="InterPro" id="IPR036812">
    <property type="entry name" value="NAD(P)_OxRdtase_dom_sf"/>
</dbReference>
<dbReference type="InterPro" id="IPR050523">
    <property type="entry name" value="AKR_Detox_Biosynth"/>
</dbReference>
<proteinExistence type="predicted"/>
<reference evidence="3" key="1">
    <citation type="submission" date="2023-07" db="EMBL/GenBank/DDBJ databases">
        <title>Functional and genomic diversity of the sorghum phyllosphere microbiome.</title>
        <authorList>
            <person name="Shade A."/>
        </authorList>
    </citation>
    <scope>NUCLEOTIDE SEQUENCE</scope>
    <source>
        <strain evidence="3">SORGH_AS_1067</strain>
    </source>
</reference>
<name>A0AAJ1X0Y3_9ACTN</name>
<sequence length="317" mass="33945">MVSEIGLGTWQSVATASLGTAERLVLTALDSGVTLIDTAESYGTAPEALGRVLRPADRDRCVLSTKVAPVQPWQGEDAPSYAGALTPASIRRSVESSLRALRTDRVDLLSAHRYDPATPLEDVVRAMGEQIAAGTVLHWGVSEWTSSQLNEAVAMSDALGVDRPVSNQCQHSILWRVPESEVAAMCVEHGIGEVAFWSLAQGILSGKYLRRACPPPRSRAAGSGRATMDYLLLDPVLDRVQLFVELARRRGVSPAQLALAWVLSRPVVSATVVGASTSEQVLENVGAAEGMMVSDRTWELVDRIFAGCINDDIVATV</sequence>
<protein>
    <submittedName>
        <fullName evidence="3">Aryl-alcohol dehydrogenase-like predicted oxidoreductase</fullName>
    </submittedName>
</protein>
<accession>A0AAJ1X0Y3</accession>
<organism evidence="3 4">
    <name type="scientific">Nocardioides zeae</name>
    <dbReference type="NCBI Taxonomy" id="1457234"/>
    <lineage>
        <taxon>Bacteria</taxon>
        <taxon>Bacillati</taxon>
        <taxon>Actinomycetota</taxon>
        <taxon>Actinomycetes</taxon>
        <taxon>Propionibacteriales</taxon>
        <taxon>Nocardioidaceae</taxon>
        <taxon>Nocardioides</taxon>
    </lineage>
</organism>
<dbReference type="PANTHER" id="PTHR43364:SF4">
    <property type="entry name" value="NAD(P)-LINKED OXIDOREDUCTASE SUPERFAMILY PROTEIN"/>
    <property type="match status" value="1"/>
</dbReference>
<dbReference type="PANTHER" id="PTHR43364">
    <property type="entry name" value="NADH-SPECIFIC METHYLGLYOXAL REDUCTASE-RELATED"/>
    <property type="match status" value="1"/>
</dbReference>
<dbReference type="Proteomes" id="UP001239215">
    <property type="component" value="Unassembled WGS sequence"/>
</dbReference>
<evidence type="ECO:0000259" key="2">
    <source>
        <dbReference type="Pfam" id="PF00248"/>
    </source>
</evidence>
<dbReference type="GO" id="GO:0016491">
    <property type="term" value="F:oxidoreductase activity"/>
    <property type="evidence" value="ECO:0007669"/>
    <property type="project" value="UniProtKB-KW"/>
</dbReference>
<dbReference type="InterPro" id="IPR023210">
    <property type="entry name" value="NADP_OxRdtase_dom"/>
</dbReference>
<dbReference type="EMBL" id="JAUTAN010000001">
    <property type="protein sequence ID" value="MDQ1102849.1"/>
    <property type="molecule type" value="Genomic_DNA"/>
</dbReference>
<comment type="caution">
    <text evidence="3">The sequence shown here is derived from an EMBL/GenBank/DDBJ whole genome shotgun (WGS) entry which is preliminary data.</text>
</comment>
<gene>
    <name evidence="3" type="ORF">QE405_000133</name>
</gene>
<dbReference type="Pfam" id="PF00248">
    <property type="entry name" value="Aldo_ket_red"/>
    <property type="match status" value="1"/>
</dbReference>
<feature type="domain" description="NADP-dependent oxidoreductase" evidence="2">
    <location>
        <begin position="4"/>
        <end position="303"/>
    </location>
</feature>
<dbReference type="Gene3D" id="3.20.20.100">
    <property type="entry name" value="NADP-dependent oxidoreductase domain"/>
    <property type="match status" value="1"/>
</dbReference>
<evidence type="ECO:0000313" key="4">
    <source>
        <dbReference type="Proteomes" id="UP001239215"/>
    </source>
</evidence>
<dbReference type="GO" id="GO:0005829">
    <property type="term" value="C:cytosol"/>
    <property type="evidence" value="ECO:0007669"/>
    <property type="project" value="TreeGrafter"/>
</dbReference>